<reference evidence="2" key="2">
    <citation type="journal article" date="2015" name="Data Brief">
        <title>Shoot transcriptome of the giant reed, Arundo donax.</title>
        <authorList>
            <person name="Barrero R.A."/>
            <person name="Guerrero F.D."/>
            <person name="Moolhuijzen P."/>
            <person name="Goolsby J.A."/>
            <person name="Tidwell J."/>
            <person name="Bellgard S.E."/>
            <person name="Bellgard M.I."/>
        </authorList>
    </citation>
    <scope>NUCLEOTIDE SEQUENCE</scope>
    <source>
        <tissue evidence="2">Shoot tissue taken approximately 20 cm above the soil surface</tissue>
    </source>
</reference>
<sequence length="108" mass="11775">MVSRFSPCDNSASHGSQESLVPQTTYQDQLLASTSESCSGIPRQLSASGPNRSQQTKTERADSQASKIKNEVSRSRNRAAVPHLKNKGNKKTQQQPNGRVHVTKPSVE</sequence>
<evidence type="ECO:0000313" key="2">
    <source>
        <dbReference type="EMBL" id="JAE35308.1"/>
    </source>
</evidence>
<protein>
    <submittedName>
        <fullName evidence="2">Uncharacterized protein</fullName>
    </submittedName>
</protein>
<name>A0A0A9HQV8_ARUDO</name>
<dbReference type="EMBL" id="GBRH01162588">
    <property type="protein sequence ID" value="JAE35308.1"/>
    <property type="molecule type" value="Transcribed_RNA"/>
</dbReference>
<accession>A0A0A9HQV8</accession>
<feature type="compositionally biased region" description="Basic and acidic residues" evidence="1">
    <location>
        <begin position="57"/>
        <end position="74"/>
    </location>
</feature>
<organism evidence="2">
    <name type="scientific">Arundo donax</name>
    <name type="common">Giant reed</name>
    <name type="synonym">Donax arundinaceus</name>
    <dbReference type="NCBI Taxonomy" id="35708"/>
    <lineage>
        <taxon>Eukaryota</taxon>
        <taxon>Viridiplantae</taxon>
        <taxon>Streptophyta</taxon>
        <taxon>Embryophyta</taxon>
        <taxon>Tracheophyta</taxon>
        <taxon>Spermatophyta</taxon>
        <taxon>Magnoliopsida</taxon>
        <taxon>Liliopsida</taxon>
        <taxon>Poales</taxon>
        <taxon>Poaceae</taxon>
        <taxon>PACMAD clade</taxon>
        <taxon>Arundinoideae</taxon>
        <taxon>Arundineae</taxon>
        <taxon>Arundo</taxon>
    </lineage>
</organism>
<proteinExistence type="predicted"/>
<feature type="compositionally biased region" description="Polar residues" evidence="1">
    <location>
        <begin position="45"/>
        <end position="56"/>
    </location>
</feature>
<dbReference type="AlphaFoldDB" id="A0A0A9HQV8"/>
<evidence type="ECO:0000256" key="1">
    <source>
        <dbReference type="SAM" id="MobiDB-lite"/>
    </source>
</evidence>
<reference evidence="2" key="1">
    <citation type="submission" date="2014-09" db="EMBL/GenBank/DDBJ databases">
        <authorList>
            <person name="Magalhaes I.L.F."/>
            <person name="Oliveira U."/>
            <person name="Santos F.R."/>
            <person name="Vidigal T.H.D.A."/>
            <person name="Brescovit A.D."/>
            <person name="Santos A.J."/>
        </authorList>
    </citation>
    <scope>NUCLEOTIDE SEQUENCE</scope>
    <source>
        <tissue evidence="2">Shoot tissue taken approximately 20 cm above the soil surface</tissue>
    </source>
</reference>
<feature type="compositionally biased region" description="Polar residues" evidence="1">
    <location>
        <begin position="8"/>
        <end position="38"/>
    </location>
</feature>
<feature type="region of interest" description="Disordered" evidence="1">
    <location>
        <begin position="1"/>
        <end position="108"/>
    </location>
</feature>